<reference evidence="4 5" key="1">
    <citation type="submission" date="2020-03" db="EMBL/GenBank/DDBJ databases">
        <title>Bacterial isolates of synthetic phycosphere.</title>
        <authorList>
            <person name="Fu H."/>
            <person name="Moran M.A."/>
        </authorList>
    </citation>
    <scope>NUCLEOTIDE SEQUENCE [LARGE SCALE GENOMIC DNA]</scope>
    <source>
        <strain evidence="4 5">HF1</strain>
    </source>
</reference>
<accession>A0ABX0VY31</accession>
<dbReference type="EMBL" id="JAATOP010000002">
    <property type="protein sequence ID" value="NIY71548.1"/>
    <property type="molecule type" value="Genomic_DNA"/>
</dbReference>
<feature type="signal peptide" evidence="2">
    <location>
        <begin position="1"/>
        <end position="21"/>
    </location>
</feature>
<dbReference type="Gene3D" id="2.40.160.20">
    <property type="match status" value="1"/>
</dbReference>
<dbReference type="SUPFAM" id="SSF56925">
    <property type="entry name" value="OMPA-like"/>
    <property type="match status" value="1"/>
</dbReference>
<keyword evidence="1 2" id="KW-0732">Signal</keyword>
<organism evidence="4 5">
    <name type="scientific">Marivivens donghaensis</name>
    <dbReference type="NCBI Taxonomy" id="1699413"/>
    <lineage>
        <taxon>Bacteria</taxon>
        <taxon>Pseudomonadati</taxon>
        <taxon>Pseudomonadota</taxon>
        <taxon>Alphaproteobacteria</taxon>
        <taxon>Rhodobacterales</taxon>
        <taxon>Paracoccaceae</taxon>
        <taxon>Marivivens group</taxon>
        <taxon>Marivivens</taxon>
    </lineage>
</organism>
<dbReference type="Proteomes" id="UP000709466">
    <property type="component" value="Unassembled WGS sequence"/>
</dbReference>
<comment type="caution">
    <text evidence="4">The sequence shown here is derived from an EMBL/GenBank/DDBJ whole genome shotgun (WGS) entry which is preliminary data.</text>
</comment>
<evidence type="ECO:0000256" key="1">
    <source>
        <dbReference type="ARBA" id="ARBA00022729"/>
    </source>
</evidence>
<evidence type="ECO:0000313" key="5">
    <source>
        <dbReference type="Proteomes" id="UP000709466"/>
    </source>
</evidence>
<feature type="chain" id="PRO_5046482387" evidence="2">
    <location>
        <begin position="22"/>
        <end position="221"/>
    </location>
</feature>
<evidence type="ECO:0000313" key="4">
    <source>
        <dbReference type="EMBL" id="NIY71548.1"/>
    </source>
</evidence>
<dbReference type="InterPro" id="IPR011250">
    <property type="entry name" value="OMP/PagP_B-barrel"/>
</dbReference>
<keyword evidence="5" id="KW-1185">Reference proteome</keyword>
<gene>
    <name evidence="4" type="ORF">HCZ30_03755</name>
</gene>
<protein>
    <submittedName>
        <fullName evidence="4">Porin family protein</fullName>
    </submittedName>
</protein>
<feature type="domain" description="Outer membrane protein beta-barrel" evidence="3">
    <location>
        <begin position="8"/>
        <end position="221"/>
    </location>
</feature>
<dbReference type="Pfam" id="PF13505">
    <property type="entry name" value="OMP_b-brl"/>
    <property type="match status" value="1"/>
</dbReference>
<dbReference type="RefSeq" id="WP_167636459.1">
    <property type="nucleotide sequence ID" value="NZ_JAATOP010000002.1"/>
</dbReference>
<evidence type="ECO:0000259" key="3">
    <source>
        <dbReference type="Pfam" id="PF13505"/>
    </source>
</evidence>
<dbReference type="InterPro" id="IPR027385">
    <property type="entry name" value="Beta-barrel_OMP"/>
</dbReference>
<evidence type="ECO:0000256" key="2">
    <source>
        <dbReference type="SAM" id="SignalP"/>
    </source>
</evidence>
<sequence>MKTKLFLTAAALATLPVAAMAEVELSFYSGIQESPHAKVTGFDPDNAVSQNLSFTAGWEGKSFEMPPYYGLRATWWRSENWGWGVEYTHSKVYADEETLNDNGYSRLEFTDGLNIATLNATYRMPNQWGAVTPYAGAGIGVAVPHVDIQADGSAIHTWEYQLTGPAMRLYAGAKYDLNADWALFGEYQFSYSQHEVELDNGGNMATDIITNAINIGVSYSF</sequence>
<name>A0ABX0VY31_9RHOB</name>
<proteinExistence type="predicted"/>